<dbReference type="EMBL" id="JH767651">
    <property type="protein sequence ID" value="EON69984.1"/>
    <property type="molecule type" value="Genomic_DNA"/>
</dbReference>
<dbReference type="PANTHER" id="PTHR35848:SF6">
    <property type="entry name" value="CUPIN TYPE-2 DOMAIN-CONTAINING PROTEIN"/>
    <property type="match status" value="1"/>
</dbReference>
<name>R7Z7H9_CONA1</name>
<dbReference type="AlphaFoldDB" id="R7Z7H9"/>
<dbReference type="GO" id="GO:0046872">
    <property type="term" value="F:metal ion binding"/>
    <property type="evidence" value="ECO:0007669"/>
    <property type="project" value="UniProtKB-KW"/>
</dbReference>
<evidence type="ECO:0000313" key="4">
    <source>
        <dbReference type="Proteomes" id="UP000016924"/>
    </source>
</evidence>
<organism evidence="3 4">
    <name type="scientific">Coniosporium apollinis (strain CBS 100218)</name>
    <name type="common">Rock-inhabiting black yeast</name>
    <dbReference type="NCBI Taxonomy" id="1168221"/>
    <lineage>
        <taxon>Eukaryota</taxon>
        <taxon>Fungi</taxon>
        <taxon>Dikarya</taxon>
        <taxon>Ascomycota</taxon>
        <taxon>Pezizomycotina</taxon>
        <taxon>Dothideomycetes</taxon>
        <taxon>Dothideomycetes incertae sedis</taxon>
        <taxon>Coniosporium</taxon>
    </lineage>
</organism>
<dbReference type="Pfam" id="PF07883">
    <property type="entry name" value="Cupin_2"/>
    <property type="match status" value="1"/>
</dbReference>
<dbReference type="InterPro" id="IPR013096">
    <property type="entry name" value="Cupin_2"/>
</dbReference>
<feature type="domain" description="Cupin type-2" evidence="2">
    <location>
        <begin position="59"/>
        <end position="124"/>
    </location>
</feature>
<proteinExistence type="predicted"/>
<sequence length="144" mass="15914">MEIPTDQPTEVVVLPANYTSVNPPESFSDSRRGELTWHTLFSTPSTPTSDMSAGIAVCPPRTGRLHQHRHAQAEIYYILEGRGTVAVNGVEHPVEKGCAMFIPGDADHAVINDSEDELKWLYVFPTGAFTDVHYMFSHEAEKAS</sequence>
<dbReference type="eggNOG" id="ENOG502SPAJ">
    <property type="taxonomic scope" value="Eukaryota"/>
</dbReference>
<dbReference type="HOGENOM" id="CLU_122927_0_0_1"/>
<dbReference type="InterPro" id="IPR014710">
    <property type="entry name" value="RmlC-like_jellyroll"/>
</dbReference>
<dbReference type="InterPro" id="IPR051610">
    <property type="entry name" value="GPI/OXD"/>
</dbReference>
<dbReference type="SUPFAM" id="SSF51182">
    <property type="entry name" value="RmlC-like cupins"/>
    <property type="match status" value="1"/>
</dbReference>
<dbReference type="PANTHER" id="PTHR35848">
    <property type="entry name" value="OXALATE-BINDING PROTEIN"/>
    <property type="match status" value="1"/>
</dbReference>
<dbReference type="Gene3D" id="2.60.120.10">
    <property type="entry name" value="Jelly Rolls"/>
    <property type="match status" value="1"/>
</dbReference>
<keyword evidence="1" id="KW-0479">Metal-binding</keyword>
<evidence type="ECO:0000259" key="2">
    <source>
        <dbReference type="Pfam" id="PF07883"/>
    </source>
</evidence>
<dbReference type="OrthoDB" id="445803at2759"/>
<accession>R7Z7H9</accession>
<dbReference type="Proteomes" id="UP000016924">
    <property type="component" value="Unassembled WGS sequence"/>
</dbReference>
<keyword evidence="4" id="KW-1185">Reference proteome</keyword>
<dbReference type="RefSeq" id="XP_007785301.1">
    <property type="nucleotide sequence ID" value="XM_007787111.1"/>
</dbReference>
<dbReference type="InterPro" id="IPR011051">
    <property type="entry name" value="RmlC_Cupin_sf"/>
</dbReference>
<protein>
    <recommendedName>
        <fullName evidence="2">Cupin type-2 domain-containing protein</fullName>
    </recommendedName>
</protein>
<dbReference type="OMA" id="AQAEIYY"/>
<gene>
    <name evidence="3" type="ORF">W97_09250</name>
</gene>
<evidence type="ECO:0000256" key="1">
    <source>
        <dbReference type="ARBA" id="ARBA00022723"/>
    </source>
</evidence>
<evidence type="ECO:0000313" key="3">
    <source>
        <dbReference type="EMBL" id="EON69984.1"/>
    </source>
</evidence>
<reference evidence="4" key="1">
    <citation type="submission" date="2012-06" db="EMBL/GenBank/DDBJ databases">
        <title>The genome sequence of Coniosporium apollinis CBS 100218.</title>
        <authorList>
            <consortium name="The Broad Institute Genome Sequencing Platform"/>
            <person name="Cuomo C."/>
            <person name="Gorbushina A."/>
            <person name="Noack S."/>
            <person name="Walker B."/>
            <person name="Young S.K."/>
            <person name="Zeng Q."/>
            <person name="Gargeya S."/>
            <person name="Fitzgerald M."/>
            <person name="Haas B."/>
            <person name="Abouelleil A."/>
            <person name="Alvarado L."/>
            <person name="Arachchi H.M."/>
            <person name="Berlin A.M."/>
            <person name="Chapman S.B."/>
            <person name="Goldberg J."/>
            <person name="Griggs A."/>
            <person name="Gujja S."/>
            <person name="Hansen M."/>
            <person name="Howarth C."/>
            <person name="Imamovic A."/>
            <person name="Larimer J."/>
            <person name="McCowan C."/>
            <person name="Montmayeur A."/>
            <person name="Murphy C."/>
            <person name="Neiman D."/>
            <person name="Pearson M."/>
            <person name="Priest M."/>
            <person name="Roberts A."/>
            <person name="Saif S."/>
            <person name="Shea T."/>
            <person name="Sisk P."/>
            <person name="Sykes S."/>
            <person name="Wortman J."/>
            <person name="Nusbaum C."/>
            <person name="Birren B."/>
        </authorList>
    </citation>
    <scope>NUCLEOTIDE SEQUENCE [LARGE SCALE GENOMIC DNA]</scope>
    <source>
        <strain evidence="4">CBS 100218</strain>
    </source>
</reference>
<dbReference type="GeneID" id="19906561"/>